<evidence type="ECO:0000256" key="1">
    <source>
        <dbReference type="SAM" id="Phobius"/>
    </source>
</evidence>
<reference evidence="2 3" key="1">
    <citation type="submission" date="2017-09" db="EMBL/GenBank/DDBJ databases">
        <title>Large-scale bioinformatics analysis of Bacillus genomes uncovers conserved roles of natural products in bacterial physiology.</title>
        <authorList>
            <consortium name="Agbiome Team Llc"/>
            <person name="Bleich R.M."/>
            <person name="Grubbs K.J."/>
            <person name="Santa Maria K.C."/>
            <person name="Allen S.E."/>
            <person name="Farag S."/>
            <person name="Shank E.A."/>
            <person name="Bowers A."/>
        </authorList>
    </citation>
    <scope>NUCLEOTIDE SEQUENCE [LARGE SCALE GENOMIC DNA]</scope>
    <source>
        <strain evidence="2 3">AFS094940</strain>
    </source>
</reference>
<keyword evidence="1" id="KW-0812">Transmembrane</keyword>
<sequence>MYKVIHIFRVILFLLSVVGYHILEFIWRILRLPVRFTYCQAKGHEWLWLGNGFFGMFAPKKNFKCIKCGFKTGHPEDYKTVKHQEVDE</sequence>
<dbReference type="Proteomes" id="UP000220127">
    <property type="component" value="Unassembled WGS sequence"/>
</dbReference>
<keyword evidence="1" id="KW-1133">Transmembrane helix</keyword>
<evidence type="ECO:0000313" key="2">
    <source>
        <dbReference type="EMBL" id="PED16423.1"/>
    </source>
</evidence>
<gene>
    <name evidence="2" type="ORF">CON01_00815</name>
</gene>
<protein>
    <submittedName>
        <fullName evidence="2">Uncharacterized protein</fullName>
    </submittedName>
</protein>
<organism evidence="2 3">
    <name type="scientific">Bacillus thuringiensis</name>
    <dbReference type="NCBI Taxonomy" id="1428"/>
    <lineage>
        <taxon>Bacteria</taxon>
        <taxon>Bacillati</taxon>
        <taxon>Bacillota</taxon>
        <taxon>Bacilli</taxon>
        <taxon>Bacillales</taxon>
        <taxon>Bacillaceae</taxon>
        <taxon>Bacillus</taxon>
        <taxon>Bacillus cereus group</taxon>
    </lineage>
</organism>
<dbReference type="AlphaFoldDB" id="A0A9X6YJ11"/>
<accession>A0A9X6YJ11</accession>
<comment type="caution">
    <text evidence="2">The sequence shown here is derived from an EMBL/GenBank/DDBJ whole genome shotgun (WGS) entry which is preliminary data.</text>
</comment>
<keyword evidence="1" id="KW-0472">Membrane</keyword>
<name>A0A9X6YJ11_BACTU</name>
<evidence type="ECO:0000313" key="3">
    <source>
        <dbReference type="Proteomes" id="UP000220127"/>
    </source>
</evidence>
<dbReference type="RefSeq" id="WP_097877069.1">
    <property type="nucleotide sequence ID" value="NZ_NUIV01000047.1"/>
</dbReference>
<dbReference type="EMBL" id="NVMD01000002">
    <property type="protein sequence ID" value="PED16423.1"/>
    <property type="molecule type" value="Genomic_DNA"/>
</dbReference>
<proteinExistence type="predicted"/>
<feature type="transmembrane region" description="Helical" evidence="1">
    <location>
        <begin position="6"/>
        <end position="27"/>
    </location>
</feature>